<gene>
    <name evidence="6" type="ORF">AABB29_13560</name>
</gene>
<sequence>MQAKEAAAHLGITPRILRHYEKEGLMDVARLVNGYRSYGAADLRRARRIRDFIASGFSTREIRAMRACLSDDADGPCEGGIEKMVAKLAHIDRLMSDLHARRQSVLDRIEDLQRAPLVAASQD</sequence>
<dbReference type="RefSeq" id="WP_341366027.1">
    <property type="nucleotide sequence ID" value="NZ_CP150951.2"/>
</dbReference>
<name>A0ABZ2V0D9_9RHOB</name>
<feature type="domain" description="HTH merR-type" evidence="5">
    <location>
        <begin position="1"/>
        <end position="68"/>
    </location>
</feature>
<keyword evidence="1" id="KW-0678">Repressor</keyword>
<dbReference type="SMART" id="SM00422">
    <property type="entry name" value="HTH_MERR"/>
    <property type="match status" value="1"/>
</dbReference>
<evidence type="ECO:0000256" key="4">
    <source>
        <dbReference type="ARBA" id="ARBA00023163"/>
    </source>
</evidence>
<dbReference type="PROSITE" id="PS50937">
    <property type="entry name" value="HTH_MERR_2"/>
    <property type="match status" value="1"/>
</dbReference>
<protein>
    <submittedName>
        <fullName evidence="6">MerR family transcriptional regulator</fullName>
    </submittedName>
</protein>
<evidence type="ECO:0000313" key="7">
    <source>
        <dbReference type="Proteomes" id="UP001440612"/>
    </source>
</evidence>
<dbReference type="PANTHER" id="PTHR30204">
    <property type="entry name" value="REDOX-CYCLING DRUG-SENSING TRANSCRIPTIONAL ACTIVATOR SOXR"/>
    <property type="match status" value="1"/>
</dbReference>
<organism evidence="6 7">
    <name type="scientific">Yoonia phaeophyticola</name>
    <dbReference type="NCBI Taxonomy" id="3137369"/>
    <lineage>
        <taxon>Bacteria</taxon>
        <taxon>Pseudomonadati</taxon>
        <taxon>Pseudomonadota</taxon>
        <taxon>Alphaproteobacteria</taxon>
        <taxon>Rhodobacterales</taxon>
        <taxon>Paracoccaceae</taxon>
        <taxon>Yoonia</taxon>
    </lineage>
</organism>
<dbReference type="EMBL" id="CP150951">
    <property type="protein sequence ID" value="WZC47907.1"/>
    <property type="molecule type" value="Genomic_DNA"/>
</dbReference>
<evidence type="ECO:0000256" key="1">
    <source>
        <dbReference type="ARBA" id="ARBA00022491"/>
    </source>
</evidence>
<keyword evidence="2" id="KW-0805">Transcription regulation</keyword>
<dbReference type="Pfam" id="PF13411">
    <property type="entry name" value="MerR_1"/>
    <property type="match status" value="1"/>
</dbReference>
<evidence type="ECO:0000313" key="6">
    <source>
        <dbReference type="EMBL" id="WZC47907.1"/>
    </source>
</evidence>
<dbReference type="Gene3D" id="1.10.1660.10">
    <property type="match status" value="1"/>
</dbReference>
<reference evidence="7" key="1">
    <citation type="submission" date="2024-04" db="EMBL/GenBank/DDBJ databases">
        <title>Phylogenomic analyses of a clade within the roseobacter group suggest taxonomic reassignments of species of the genera Aestuariivita, Citreicella, Loktanella, Nautella, Pelagibaca, Ruegeria, Thalassobius, Thiobacimonas and Tropicibacter, and the proposal o.</title>
        <authorList>
            <person name="Jeon C.O."/>
        </authorList>
    </citation>
    <scope>NUCLEOTIDE SEQUENCE [LARGE SCALE GENOMIC DNA]</scope>
    <source>
        <strain evidence="7">BS5-3</strain>
    </source>
</reference>
<dbReference type="SUPFAM" id="SSF46955">
    <property type="entry name" value="Putative DNA-binding domain"/>
    <property type="match status" value="1"/>
</dbReference>
<proteinExistence type="predicted"/>
<dbReference type="InterPro" id="IPR009061">
    <property type="entry name" value="DNA-bd_dom_put_sf"/>
</dbReference>
<keyword evidence="3" id="KW-0238">DNA-binding</keyword>
<dbReference type="InterPro" id="IPR047057">
    <property type="entry name" value="MerR_fam"/>
</dbReference>
<dbReference type="InterPro" id="IPR000551">
    <property type="entry name" value="MerR-type_HTH_dom"/>
</dbReference>
<evidence type="ECO:0000256" key="2">
    <source>
        <dbReference type="ARBA" id="ARBA00023015"/>
    </source>
</evidence>
<dbReference type="Proteomes" id="UP001440612">
    <property type="component" value="Chromosome"/>
</dbReference>
<accession>A0ABZ2V0D9</accession>
<evidence type="ECO:0000259" key="5">
    <source>
        <dbReference type="PROSITE" id="PS50937"/>
    </source>
</evidence>
<dbReference type="PANTHER" id="PTHR30204:SF69">
    <property type="entry name" value="MERR-FAMILY TRANSCRIPTIONAL REGULATOR"/>
    <property type="match status" value="1"/>
</dbReference>
<keyword evidence="4" id="KW-0804">Transcription</keyword>
<evidence type="ECO:0000256" key="3">
    <source>
        <dbReference type="ARBA" id="ARBA00023125"/>
    </source>
</evidence>
<keyword evidence="7" id="KW-1185">Reference proteome</keyword>